<keyword evidence="5" id="KW-1185">Reference proteome</keyword>
<evidence type="ECO:0000313" key="5">
    <source>
        <dbReference type="Proteomes" id="UP000288716"/>
    </source>
</evidence>
<gene>
    <name evidence="4" type="ORF">B4U80_12090</name>
</gene>
<evidence type="ECO:0000313" key="4">
    <source>
        <dbReference type="EMBL" id="RWS20399.1"/>
    </source>
</evidence>
<evidence type="ECO:0000256" key="2">
    <source>
        <dbReference type="ARBA" id="ARBA00022741"/>
    </source>
</evidence>
<organism evidence="4 5">
    <name type="scientific">Leptotrombidium deliense</name>
    <dbReference type="NCBI Taxonomy" id="299467"/>
    <lineage>
        <taxon>Eukaryota</taxon>
        <taxon>Metazoa</taxon>
        <taxon>Ecdysozoa</taxon>
        <taxon>Arthropoda</taxon>
        <taxon>Chelicerata</taxon>
        <taxon>Arachnida</taxon>
        <taxon>Acari</taxon>
        <taxon>Acariformes</taxon>
        <taxon>Trombidiformes</taxon>
        <taxon>Prostigmata</taxon>
        <taxon>Anystina</taxon>
        <taxon>Parasitengona</taxon>
        <taxon>Trombiculoidea</taxon>
        <taxon>Trombiculidae</taxon>
        <taxon>Leptotrombidium</taxon>
    </lineage>
</organism>
<dbReference type="PANTHER" id="PTHR45639">
    <property type="entry name" value="HSC70CB, ISOFORM G-RELATED"/>
    <property type="match status" value="1"/>
</dbReference>
<dbReference type="PANTHER" id="PTHR45639:SF4">
    <property type="entry name" value="HSC70CB, ISOFORM G"/>
    <property type="match status" value="1"/>
</dbReference>
<dbReference type="GO" id="GO:0005829">
    <property type="term" value="C:cytosol"/>
    <property type="evidence" value="ECO:0007669"/>
    <property type="project" value="TreeGrafter"/>
</dbReference>
<reference evidence="4 5" key="1">
    <citation type="journal article" date="2018" name="Gigascience">
        <title>Genomes of trombidid mites reveal novel predicted allergens and laterally-transferred genes associated with secondary metabolism.</title>
        <authorList>
            <person name="Dong X."/>
            <person name="Chaisiri K."/>
            <person name="Xia D."/>
            <person name="Armstrong S.D."/>
            <person name="Fang Y."/>
            <person name="Donnelly M.J."/>
            <person name="Kadowaki T."/>
            <person name="McGarry J.W."/>
            <person name="Darby A.C."/>
            <person name="Makepeace B.L."/>
        </authorList>
    </citation>
    <scope>NUCLEOTIDE SEQUENCE [LARGE SCALE GENOMIC DNA]</scope>
    <source>
        <strain evidence="4">UoL-UT</strain>
    </source>
</reference>
<dbReference type="GO" id="GO:0005634">
    <property type="term" value="C:nucleus"/>
    <property type="evidence" value="ECO:0007669"/>
    <property type="project" value="TreeGrafter"/>
</dbReference>
<dbReference type="GO" id="GO:0005524">
    <property type="term" value="F:ATP binding"/>
    <property type="evidence" value="ECO:0007669"/>
    <property type="project" value="UniProtKB-KW"/>
</dbReference>
<dbReference type="Pfam" id="PF00012">
    <property type="entry name" value="HSP70"/>
    <property type="match status" value="1"/>
</dbReference>
<dbReference type="InterPro" id="IPR013126">
    <property type="entry name" value="Hsp_70_fam"/>
</dbReference>
<dbReference type="Gene3D" id="3.30.420.40">
    <property type="match status" value="1"/>
</dbReference>
<dbReference type="STRING" id="299467.A0A443RYX9"/>
<dbReference type="FunFam" id="3.30.420.40:FF:000171">
    <property type="entry name" value="Heat shock 70 kDa protein 4"/>
    <property type="match status" value="1"/>
</dbReference>
<keyword evidence="2" id="KW-0547">Nucleotide-binding</keyword>
<dbReference type="OrthoDB" id="6537840at2759"/>
<dbReference type="VEuPathDB" id="VectorBase:LDEU011641"/>
<keyword evidence="3" id="KW-0067">ATP-binding</keyword>
<name>A0A443RYX9_9ACAR</name>
<dbReference type="InterPro" id="IPR043129">
    <property type="entry name" value="ATPase_NBD"/>
</dbReference>
<evidence type="ECO:0000256" key="3">
    <source>
        <dbReference type="ARBA" id="ARBA00022840"/>
    </source>
</evidence>
<dbReference type="GO" id="GO:0140662">
    <property type="term" value="F:ATP-dependent protein folding chaperone"/>
    <property type="evidence" value="ECO:0007669"/>
    <property type="project" value="InterPro"/>
</dbReference>
<proteinExistence type="inferred from homology"/>
<dbReference type="EMBL" id="NCKV01017845">
    <property type="protein sequence ID" value="RWS20399.1"/>
    <property type="molecule type" value="Genomic_DNA"/>
</dbReference>
<feature type="non-terminal residue" evidence="4">
    <location>
        <position position="177"/>
    </location>
</feature>
<dbReference type="Proteomes" id="UP000288716">
    <property type="component" value="Unassembled WGS sequence"/>
</dbReference>
<comment type="caution">
    <text evidence="4">The sequence shown here is derived from an EMBL/GenBank/DDBJ whole genome shotgun (WGS) entry which is preliminary data.</text>
</comment>
<dbReference type="AlphaFoldDB" id="A0A443RYX9"/>
<comment type="similarity">
    <text evidence="1">Belongs to the heat shock protein 70 family.</text>
</comment>
<dbReference type="SUPFAM" id="SSF53067">
    <property type="entry name" value="Actin-like ATPase domain"/>
    <property type="match status" value="1"/>
</dbReference>
<evidence type="ECO:0000256" key="1">
    <source>
        <dbReference type="ARBA" id="ARBA00007381"/>
    </source>
</evidence>
<protein>
    <submittedName>
        <fullName evidence="4">Hsp70 chaperone Hsp88-like protein</fullName>
    </submittedName>
</protein>
<accession>A0A443RYX9</accession>
<sequence length="177" mass="19793">MAAVGIDFGYSTLRVRIFRSKTDIDIIQHSVPVVAIDVNKELFIGEDLSEATSFETVILGIKRIIGRLENDQVLIKQLEDDSLKFNFDGANLKIETNKQPLIDRISTEDLLAMIFEKIIKAAETYLSKFSSQKVDVKKAVISFSSYFRHTQRVTVLNAAKIAGLQVLRLSNDTTAVA</sequence>